<proteinExistence type="predicted"/>
<dbReference type="OrthoDB" id="9814375at2"/>
<gene>
    <name evidence="3" type="ORF">ADM90_02600</name>
</gene>
<feature type="signal peptide" evidence="1">
    <location>
        <begin position="1"/>
        <end position="27"/>
    </location>
</feature>
<dbReference type="InterPro" id="IPR015168">
    <property type="entry name" value="SsuA/THI5"/>
</dbReference>
<dbReference type="PIRSF" id="PIRSF027386">
    <property type="entry name" value="UCP027386_ABC_sbc_TM0202"/>
    <property type="match status" value="1"/>
</dbReference>
<reference evidence="3 4" key="1">
    <citation type="submission" date="2015-07" db="EMBL/GenBank/DDBJ databases">
        <title>Genome sequencing project for genomic taxonomy and phylogenomics of Bacillus-like bacteria.</title>
        <authorList>
            <person name="Liu B."/>
            <person name="Wang J."/>
            <person name="Zhu Y."/>
            <person name="Liu G."/>
            <person name="Chen Q."/>
            <person name="Chen Z."/>
            <person name="Che J."/>
            <person name="Ge C."/>
            <person name="Shi H."/>
            <person name="Pan Z."/>
            <person name="Liu X."/>
        </authorList>
    </citation>
    <scope>NUCLEOTIDE SEQUENCE [LARGE SCALE GENOMIC DNA]</scope>
    <source>
        <strain evidence="3 4">DSM 54</strain>
    </source>
</reference>
<dbReference type="InterPro" id="IPR027024">
    <property type="entry name" value="UCP027386_ABC_sbc_TM0202"/>
</dbReference>
<dbReference type="PANTHER" id="PTHR30024:SF46">
    <property type="entry name" value="ABC TRANSPORTER, SUBSTRATE-BINDING LIPOPROTEIN"/>
    <property type="match status" value="1"/>
</dbReference>
<dbReference type="EMBL" id="LGCI01000003">
    <property type="protein sequence ID" value="KOY83806.1"/>
    <property type="molecule type" value="Genomic_DNA"/>
</dbReference>
<feature type="domain" description="SsuA/THI5-like" evidence="2">
    <location>
        <begin position="101"/>
        <end position="258"/>
    </location>
</feature>
<dbReference type="STRING" id="33935.ADM90_02600"/>
<feature type="chain" id="PRO_5038367751" description="SsuA/THI5-like domain-containing protein" evidence="1">
    <location>
        <begin position="28"/>
        <end position="324"/>
    </location>
</feature>
<protein>
    <recommendedName>
        <fullName evidence="2">SsuA/THI5-like domain-containing protein</fullName>
    </recommendedName>
</protein>
<dbReference type="PROSITE" id="PS51257">
    <property type="entry name" value="PROKAR_LIPOPROTEIN"/>
    <property type="match status" value="1"/>
</dbReference>
<name>A0A0M9DN34_9BACI</name>
<comment type="caution">
    <text evidence="3">The sequence shown here is derived from an EMBL/GenBank/DDBJ whole genome shotgun (WGS) entry which is preliminary data.</text>
</comment>
<organism evidence="3 4">
    <name type="scientific">Lysinibacillus macroides</name>
    <dbReference type="NCBI Taxonomy" id="33935"/>
    <lineage>
        <taxon>Bacteria</taxon>
        <taxon>Bacillati</taxon>
        <taxon>Bacillota</taxon>
        <taxon>Bacilli</taxon>
        <taxon>Bacillales</taxon>
        <taxon>Bacillaceae</taxon>
        <taxon>Lysinibacillus</taxon>
    </lineage>
</organism>
<dbReference type="SUPFAM" id="SSF53850">
    <property type="entry name" value="Periplasmic binding protein-like II"/>
    <property type="match status" value="1"/>
</dbReference>
<keyword evidence="4" id="KW-1185">Reference proteome</keyword>
<dbReference type="Gene3D" id="3.40.190.10">
    <property type="entry name" value="Periplasmic binding protein-like II"/>
    <property type="match status" value="2"/>
</dbReference>
<evidence type="ECO:0000259" key="2">
    <source>
        <dbReference type="Pfam" id="PF09084"/>
    </source>
</evidence>
<evidence type="ECO:0000313" key="3">
    <source>
        <dbReference type="EMBL" id="KOY83806.1"/>
    </source>
</evidence>
<evidence type="ECO:0000313" key="4">
    <source>
        <dbReference type="Proteomes" id="UP000037977"/>
    </source>
</evidence>
<dbReference type="Pfam" id="PF09084">
    <property type="entry name" value="NMT1"/>
    <property type="match status" value="1"/>
</dbReference>
<dbReference type="RefSeq" id="WP_053993508.1">
    <property type="nucleotide sequence ID" value="NZ_CP065643.1"/>
</dbReference>
<dbReference type="AlphaFoldDB" id="A0A0M9DN34"/>
<keyword evidence="1" id="KW-0732">Signal</keyword>
<dbReference type="PANTHER" id="PTHR30024">
    <property type="entry name" value="ALIPHATIC SULFONATES-BINDING PROTEIN-RELATED"/>
    <property type="match status" value="1"/>
</dbReference>
<evidence type="ECO:0000256" key="1">
    <source>
        <dbReference type="SAM" id="SignalP"/>
    </source>
</evidence>
<dbReference type="PATRIC" id="fig|33935.3.peg.4714"/>
<accession>A0A0M9DN34</accession>
<dbReference type="Proteomes" id="UP000037977">
    <property type="component" value="Unassembled WGS sequence"/>
</dbReference>
<sequence length="324" mass="35987">MKKFYYTFFIILLAATLISGCSTQSSPATTNDQDSNEPHTLKATISAPKSPAIFPSILLAHQQKDIKLITWETADTLLAQIQKEQAQFMAMPLNMGANLYAKGMPLQLIQVNTFGSMFLVSTDDNVHEIEDLAHQTIFVPSQGGPPDILTNYLIAQHNIPDVKLSFVNISEIGQQLASGAIQHVVIPEPLLSIVQANLQTDLHIVINFEEVWQKQFNQQLPQTGIFVNKAWAASNQHAIKHFQALSETGITDLYQQPDVSLPLLSDFFKSNEKIMQSALANSSIHFQTASQARNDIEAYFKILLEIAPDSIGGALPNEDFYYNE</sequence>